<sequence>MVQIYASIGLCAAQILAVLLLLSRGFSLRPPYFWGCFAVLVSDGVGLYGAWQYQAPNVWVPASLWPDVSSGLLMRGFLVYRAWRMASLSRYTAKVVHYFLVPTLWMHLSLAIAICVLLPAQFRSALVGLIIFVLIVSNSSQMVYVRYFET</sequence>
<accession>A0AAW0E7X7</accession>
<comment type="caution">
    <text evidence="2">The sequence shown here is derived from an EMBL/GenBank/DDBJ whole genome shotgun (WGS) entry which is preliminary data.</text>
</comment>
<proteinExistence type="predicted"/>
<gene>
    <name evidence="2" type="ORF">R3P38DRAFT_2836479</name>
</gene>
<dbReference type="EMBL" id="JAWWNJ010000003">
    <property type="protein sequence ID" value="KAK7059501.1"/>
    <property type="molecule type" value="Genomic_DNA"/>
</dbReference>
<evidence type="ECO:0000313" key="3">
    <source>
        <dbReference type="Proteomes" id="UP001362999"/>
    </source>
</evidence>
<evidence type="ECO:0000256" key="1">
    <source>
        <dbReference type="SAM" id="Phobius"/>
    </source>
</evidence>
<feature type="transmembrane region" description="Helical" evidence="1">
    <location>
        <begin position="32"/>
        <end position="51"/>
    </location>
</feature>
<evidence type="ECO:0000313" key="2">
    <source>
        <dbReference type="EMBL" id="KAK7059501.1"/>
    </source>
</evidence>
<dbReference type="Proteomes" id="UP001362999">
    <property type="component" value="Unassembled WGS sequence"/>
</dbReference>
<feature type="transmembrane region" description="Helical" evidence="1">
    <location>
        <begin position="125"/>
        <end position="145"/>
    </location>
</feature>
<organism evidence="2 3">
    <name type="scientific">Favolaschia claudopus</name>
    <dbReference type="NCBI Taxonomy" id="2862362"/>
    <lineage>
        <taxon>Eukaryota</taxon>
        <taxon>Fungi</taxon>
        <taxon>Dikarya</taxon>
        <taxon>Basidiomycota</taxon>
        <taxon>Agaricomycotina</taxon>
        <taxon>Agaricomycetes</taxon>
        <taxon>Agaricomycetidae</taxon>
        <taxon>Agaricales</taxon>
        <taxon>Marasmiineae</taxon>
        <taxon>Mycenaceae</taxon>
        <taxon>Favolaschia</taxon>
    </lineage>
</organism>
<reference evidence="2 3" key="1">
    <citation type="journal article" date="2024" name="J Genomics">
        <title>Draft genome sequencing and assembly of Favolaschia claudopus CIRM-BRFM 2984 isolated from oak limbs.</title>
        <authorList>
            <person name="Navarro D."/>
            <person name="Drula E."/>
            <person name="Chaduli D."/>
            <person name="Cazenave R."/>
            <person name="Ahrendt S."/>
            <person name="Wang J."/>
            <person name="Lipzen A."/>
            <person name="Daum C."/>
            <person name="Barry K."/>
            <person name="Grigoriev I.V."/>
            <person name="Favel A."/>
            <person name="Rosso M.N."/>
            <person name="Martin F."/>
        </authorList>
    </citation>
    <scope>NUCLEOTIDE SEQUENCE [LARGE SCALE GENOMIC DNA]</scope>
    <source>
        <strain evidence="2 3">CIRM-BRFM 2984</strain>
    </source>
</reference>
<feature type="transmembrane region" description="Helical" evidence="1">
    <location>
        <begin position="6"/>
        <end position="23"/>
    </location>
</feature>
<keyword evidence="1" id="KW-1133">Transmembrane helix</keyword>
<dbReference type="AlphaFoldDB" id="A0AAW0E7X7"/>
<keyword evidence="1" id="KW-0472">Membrane</keyword>
<name>A0AAW0E7X7_9AGAR</name>
<keyword evidence="3" id="KW-1185">Reference proteome</keyword>
<feature type="transmembrane region" description="Helical" evidence="1">
    <location>
        <begin position="95"/>
        <end position="119"/>
    </location>
</feature>
<protein>
    <submittedName>
        <fullName evidence="2">Uncharacterized protein</fullName>
    </submittedName>
</protein>
<keyword evidence="1" id="KW-0812">Transmembrane</keyword>